<sequence>MKNFLTKCYTACADRLVALRMTFRRKSRLVSLFIFGITITLLHTPVVAQTKLNDIQGNWAQTCIEQLSQQQIISGYPDGSFEPNQPVTRAEFAAMLNRAFPESAPARDERKFADVPSTYWASEAISKAYQMGFLSGYPGGVFRPKQNIPRVQALVSLANGLNYVPVGPTLETLERAFTDAQEIPEYAQSAITAALENQLVVNYPKVGTLNPNSQASRAEIAAFLCQATQGTGLVASEYIRQLDIPTDLTAELRGVWLTNIDSEVLFSSQTLAAALKKLKELNFNTIYPTVWNWGYTLYPSDIAQRETGRQARISTPLEKDLFDPEKGLKEGRDVLQEVIEASHQGGMRVIPWFEFGFKAPSYSELAKRHQDWLTQTREGVKTQFPEGLTPEEQKLHEIVWLNPFKPEVQQFIEDLIIEVVSNYDIDGIQLDDHFGLPSKFGYDPFTVELYKQEHQGKSPPTDPQDTEWVRWRANKITDFLKKLFRAVKERKPDVIISISPNPQRFSYNSFLADWEQWERQGLVEELIVQIYRDNFSTFVGELEQPELTAARTHIPVGIGILSGLKKRAIPFWQIQKQVEAVRRRGFAGVSFFFYETLWNISDESWQQRQAAFGSLFPKPAQAPDLSQDWQPSS</sequence>
<dbReference type="InterPro" id="IPR017853">
    <property type="entry name" value="GH"/>
</dbReference>
<feature type="domain" description="SLH" evidence="3">
    <location>
        <begin position="112"/>
        <end position="171"/>
    </location>
</feature>
<comment type="caution">
    <text evidence="4">The sequence shown here is derived from an EMBL/GenBank/DDBJ whole genome shotgun (WGS) entry which is preliminary data.</text>
</comment>
<dbReference type="EMBL" id="JAAHFQ010000113">
    <property type="protein sequence ID" value="NER27587.1"/>
    <property type="molecule type" value="Genomic_DNA"/>
</dbReference>
<protein>
    <submittedName>
        <fullName evidence="4">Family 10 glycosylhydrolase</fullName>
    </submittedName>
</protein>
<name>A0A6B3N7J3_9CYAN</name>
<dbReference type="PROSITE" id="PS51272">
    <property type="entry name" value="SLH"/>
    <property type="match status" value="3"/>
</dbReference>
<keyword evidence="2" id="KW-1133">Transmembrane helix</keyword>
<dbReference type="Pfam" id="PF02638">
    <property type="entry name" value="GHL10"/>
    <property type="match status" value="1"/>
</dbReference>
<dbReference type="PANTHER" id="PTHR43405:SF1">
    <property type="entry name" value="GLYCOSYL HYDROLASE DIGH"/>
    <property type="match status" value="1"/>
</dbReference>
<keyword evidence="1" id="KW-0732">Signal</keyword>
<keyword evidence="4" id="KW-0378">Hydrolase</keyword>
<feature type="domain" description="SLH" evidence="3">
    <location>
        <begin position="174"/>
        <end position="238"/>
    </location>
</feature>
<dbReference type="Pfam" id="PF00395">
    <property type="entry name" value="SLH"/>
    <property type="match status" value="3"/>
</dbReference>
<gene>
    <name evidence="4" type="ORF">F6J89_08115</name>
</gene>
<feature type="transmembrane region" description="Helical" evidence="2">
    <location>
        <begin position="29"/>
        <end position="48"/>
    </location>
</feature>
<dbReference type="GO" id="GO:0016787">
    <property type="term" value="F:hydrolase activity"/>
    <property type="evidence" value="ECO:0007669"/>
    <property type="project" value="UniProtKB-KW"/>
</dbReference>
<feature type="domain" description="SLH" evidence="3">
    <location>
        <begin position="47"/>
        <end position="110"/>
    </location>
</feature>
<evidence type="ECO:0000313" key="4">
    <source>
        <dbReference type="EMBL" id="NER27587.1"/>
    </source>
</evidence>
<evidence type="ECO:0000256" key="1">
    <source>
        <dbReference type="ARBA" id="ARBA00022729"/>
    </source>
</evidence>
<keyword evidence="2" id="KW-0472">Membrane</keyword>
<evidence type="ECO:0000256" key="2">
    <source>
        <dbReference type="SAM" id="Phobius"/>
    </source>
</evidence>
<accession>A0A6B3N7J3</accession>
<dbReference type="PANTHER" id="PTHR43405">
    <property type="entry name" value="GLYCOSYL HYDROLASE DIGH"/>
    <property type="match status" value="1"/>
</dbReference>
<dbReference type="AlphaFoldDB" id="A0A6B3N7J3"/>
<evidence type="ECO:0000259" key="3">
    <source>
        <dbReference type="PROSITE" id="PS51272"/>
    </source>
</evidence>
<proteinExistence type="predicted"/>
<reference evidence="4" key="1">
    <citation type="submission" date="2019-11" db="EMBL/GenBank/DDBJ databases">
        <title>Genomic insights into an expanded diversity of filamentous marine cyanobacteria reveals the extraordinary biosynthetic potential of Moorea and Okeania.</title>
        <authorList>
            <person name="Ferreira Leao T."/>
            <person name="Wang M."/>
            <person name="Moss N."/>
            <person name="Da Silva R."/>
            <person name="Sanders J."/>
            <person name="Nurk S."/>
            <person name="Gurevich A."/>
            <person name="Humphrey G."/>
            <person name="Reher R."/>
            <person name="Zhu Q."/>
            <person name="Belda-Ferre P."/>
            <person name="Glukhov E."/>
            <person name="Rex R."/>
            <person name="Dorrestein P.C."/>
            <person name="Knight R."/>
            <person name="Pevzner P."/>
            <person name="Gerwick W.H."/>
            <person name="Gerwick L."/>
        </authorList>
    </citation>
    <scope>NUCLEOTIDE SEQUENCE</scope>
    <source>
        <strain evidence="4">SIO1C4</strain>
    </source>
</reference>
<dbReference type="InterPro" id="IPR001119">
    <property type="entry name" value="SLH_dom"/>
</dbReference>
<organism evidence="4">
    <name type="scientific">Symploca sp. SIO1C4</name>
    <dbReference type="NCBI Taxonomy" id="2607765"/>
    <lineage>
        <taxon>Bacteria</taxon>
        <taxon>Bacillati</taxon>
        <taxon>Cyanobacteriota</taxon>
        <taxon>Cyanophyceae</taxon>
        <taxon>Coleofasciculales</taxon>
        <taxon>Coleofasciculaceae</taxon>
        <taxon>Symploca</taxon>
    </lineage>
</organism>
<dbReference type="InterPro" id="IPR003790">
    <property type="entry name" value="GHL10"/>
</dbReference>
<dbReference type="InterPro" id="IPR052177">
    <property type="entry name" value="Divisome_Glycosyl_Hydrolase"/>
</dbReference>
<dbReference type="SUPFAM" id="SSF51445">
    <property type="entry name" value="(Trans)glycosidases"/>
    <property type="match status" value="1"/>
</dbReference>
<dbReference type="Gene3D" id="3.20.20.80">
    <property type="entry name" value="Glycosidases"/>
    <property type="match status" value="1"/>
</dbReference>
<keyword evidence="2" id="KW-0812">Transmembrane</keyword>